<dbReference type="Pfam" id="PF13955">
    <property type="entry name" value="Fst_toxin"/>
    <property type="match status" value="1"/>
</dbReference>
<gene>
    <name evidence="2" type="ORF">F6X95_14560</name>
</gene>
<dbReference type="Proteomes" id="UP000326078">
    <property type="component" value="Unassembled WGS sequence"/>
</dbReference>
<evidence type="ECO:0000256" key="1">
    <source>
        <dbReference type="SAM" id="Phobius"/>
    </source>
</evidence>
<evidence type="ECO:0000313" key="3">
    <source>
        <dbReference type="Proteomes" id="UP000326078"/>
    </source>
</evidence>
<dbReference type="EMBL" id="VYUT01000054">
    <property type="protein sequence ID" value="KAA9202345.1"/>
    <property type="molecule type" value="Genomic_DNA"/>
</dbReference>
<keyword evidence="1" id="KW-0812">Transmembrane</keyword>
<dbReference type="NCBIfam" id="NF033608">
    <property type="entry name" value="type_I_tox_Fst"/>
    <property type="match status" value="1"/>
</dbReference>
<reference evidence="2 3" key="1">
    <citation type="submission" date="2019-09" db="EMBL/GenBank/DDBJ databases">
        <title>Vancomyinc resistant enterococci isolated from farm animals in Switzerland.</title>
        <authorList>
            <person name="Stevens M.J.A."/>
            <person name="Stephan R."/>
            <person name="Morach M."/>
            <person name="Nuesch-Inderbinen M."/>
        </authorList>
    </citation>
    <scope>NUCLEOTIDE SEQUENCE [LARGE SCALE GENOMIC DNA]</scope>
    <source>
        <strain evidence="2 3">GH27</strain>
    </source>
</reference>
<protein>
    <submittedName>
        <fullName evidence="2">Type I toxin-antitoxin system Fst family toxin</fullName>
    </submittedName>
</protein>
<evidence type="ECO:0000313" key="2">
    <source>
        <dbReference type="EMBL" id="KAA9202345.1"/>
    </source>
</evidence>
<organism evidence="2 3">
    <name type="scientific">Enterococcus durans</name>
    <dbReference type="NCBI Taxonomy" id="53345"/>
    <lineage>
        <taxon>Bacteria</taxon>
        <taxon>Bacillati</taxon>
        <taxon>Bacillota</taxon>
        <taxon>Bacilli</taxon>
        <taxon>Lactobacillales</taxon>
        <taxon>Enterococcaceae</taxon>
        <taxon>Enterococcus</taxon>
    </lineage>
</organism>
<comment type="caution">
    <text evidence="2">The sequence shown here is derived from an EMBL/GenBank/DDBJ whole genome shotgun (WGS) entry which is preliminary data.</text>
</comment>
<name>A0A5N0YHH6_9ENTE</name>
<sequence>MFEQFICPLLVGVCVSLFSYWLNNRNKK</sequence>
<keyword evidence="1" id="KW-0472">Membrane</keyword>
<proteinExistence type="predicted"/>
<accession>A0A5N0YHH6</accession>
<dbReference type="AlphaFoldDB" id="A0A5N0YHH6"/>
<keyword evidence="1" id="KW-1133">Transmembrane helix</keyword>
<dbReference type="InterPro" id="IPR025882">
    <property type="entry name" value="Toxin_Fst"/>
</dbReference>
<dbReference type="RefSeq" id="WP_109746925.1">
    <property type="nucleotide sequence ID" value="NZ_PTWL01000203.1"/>
</dbReference>
<feature type="transmembrane region" description="Helical" evidence="1">
    <location>
        <begin position="6"/>
        <end position="23"/>
    </location>
</feature>